<evidence type="ECO:0000313" key="3">
    <source>
        <dbReference type="Proteomes" id="UP000178558"/>
    </source>
</evidence>
<evidence type="ECO:0000256" key="1">
    <source>
        <dbReference type="SAM" id="SignalP"/>
    </source>
</evidence>
<evidence type="ECO:0008006" key="4">
    <source>
        <dbReference type="Google" id="ProtNLM"/>
    </source>
</evidence>
<dbReference type="AlphaFoldDB" id="A0A1F7J5P9"/>
<name>A0A1F7J5P9_9BACT</name>
<reference evidence="2 3" key="1">
    <citation type="journal article" date="2016" name="Nat. Commun.">
        <title>Thousands of microbial genomes shed light on interconnected biogeochemical processes in an aquifer system.</title>
        <authorList>
            <person name="Anantharaman K."/>
            <person name="Brown C.T."/>
            <person name="Hug L.A."/>
            <person name="Sharon I."/>
            <person name="Castelle C.J."/>
            <person name="Probst A.J."/>
            <person name="Thomas B.C."/>
            <person name="Singh A."/>
            <person name="Wilkins M.J."/>
            <person name="Karaoz U."/>
            <person name="Brodie E.L."/>
            <person name="Williams K.H."/>
            <person name="Hubbard S.S."/>
            <person name="Banfield J.F."/>
        </authorList>
    </citation>
    <scope>NUCLEOTIDE SEQUENCE [LARGE SCALE GENOMIC DNA]</scope>
</reference>
<organism evidence="2 3">
    <name type="scientific">Candidatus Roizmanbacteria bacterium RIFCSPLOWO2_01_FULL_40_42</name>
    <dbReference type="NCBI Taxonomy" id="1802066"/>
    <lineage>
        <taxon>Bacteria</taxon>
        <taxon>Candidatus Roizmaniibacteriota</taxon>
    </lineage>
</organism>
<sequence length="190" mass="21278">MVRKVLIVLFLLFSATSASASDYTAGDSASMRVIANGPVAQKVSYKDMIFKTNSKKRAIKSILEQRNSPMAGSTDVFLRTCEQYSLDCYLLPAITGLESSFGHYILPGSYNPFGWNGGYALFNDWENAIESVGAGIQERYISYGAITIEQIGAKYAESPTWAIRVRRFMGEFQQEEEKNRLYFADSELQL</sequence>
<comment type="caution">
    <text evidence="2">The sequence shown here is derived from an EMBL/GenBank/DDBJ whole genome shotgun (WGS) entry which is preliminary data.</text>
</comment>
<gene>
    <name evidence="2" type="ORF">A3B50_01475</name>
</gene>
<keyword evidence="1" id="KW-0732">Signal</keyword>
<dbReference type="EMBL" id="MGAQ01000010">
    <property type="protein sequence ID" value="OGK50928.1"/>
    <property type="molecule type" value="Genomic_DNA"/>
</dbReference>
<dbReference type="Proteomes" id="UP000178558">
    <property type="component" value="Unassembled WGS sequence"/>
</dbReference>
<evidence type="ECO:0000313" key="2">
    <source>
        <dbReference type="EMBL" id="OGK50928.1"/>
    </source>
</evidence>
<protein>
    <recommendedName>
        <fullName evidence="4">Mannosyl-glycoprotein endo-beta-N-acetylglucosamidase-like domain-containing protein</fullName>
    </recommendedName>
</protein>
<accession>A0A1F7J5P9</accession>
<feature type="signal peptide" evidence="1">
    <location>
        <begin position="1"/>
        <end position="20"/>
    </location>
</feature>
<feature type="chain" id="PRO_5009529402" description="Mannosyl-glycoprotein endo-beta-N-acetylglucosamidase-like domain-containing protein" evidence="1">
    <location>
        <begin position="21"/>
        <end position="190"/>
    </location>
</feature>
<proteinExistence type="predicted"/>